<organism evidence="5 6">
    <name type="scientific">Phyllobacterium zundukense</name>
    <dbReference type="NCBI Taxonomy" id="1867719"/>
    <lineage>
        <taxon>Bacteria</taxon>
        <taxon>Pseudomonadati</taxon>
        <taxon>Pseudomonadota</taxon>
        <taxon>Alphaproteobacteria</taxon>
        <taxon>Hyphomicrobiales</taxon>
        <taxon>Phyllobacteriaceae</taxon>
        <taxon>Phyllobacterium</taxon>
    </lineage>
</organism>
<keyword evidence="3" id="KW-0812">Transmembrane</keyword>
<dbReference type="NCBIfam" id="TIGR00350">
    <property type="entry name" value="lytR_cpsA_psr"/>
    <property type="match status" value="1"/>
</dbReference>
<comment type="similarity">
    <text evidence="1">Belongs to the LytR/CpsA/Psr (LCP) family.</text>
</comment>
<gene>
    <name evidence="5" type="ORF">B5P45_00140</name>
</gene>
<protein>
    <submittedName>
        <fullName evidence="5">Transcriptional regulator</fullName>
    </submittedName>
</protein>
<evidence type="ECO:0000313" key="6">
    <source>
        <dbReference type="Proteomes" id="UP000232163"/>
    </source>
</evidence>
<feature type="domain" description="Cell envelope-related transcriptional attenuator" evidence="4">
    <location>
        <begin position="124"/>
        <end position="279"/>
    </location>
</feature>
<dbReference type="PANTHER" id="PTHR33392:SF6">
    <property type="entry name" value="POLYISOPRENYL-TEICHOIC ACID--PEPTIDOGLYCAN TEICHOIC ACID TRANSFERASE TAGU"/>
    <property type="match status" value="1"/>
</dbReference>
<dbReference type="OrthoDB" id="3759589at2"/>
<dbReference type="PANTHER" id="PTHR33392">
    <property type="entry name" value="POLYISOPRENYL-TEICHOIC ACID--PEPTIDOGLYCAN TEICHOIC ACID TRANSFERASE TAGU"/>
    <property type="match status" value="1"/>
</dbReference>
<comment type="caution">
    <text evidence="5">The sequence shown here is derived from an EMBL/GenBank/DDBJ whole genome shotgun (WGS) entry which is preliminary data.</text>
</comment>
<keyword evidence="6" id="KW-1185">Reference proteome</keyword>
<evidence type="ECO:0000259" key="4">
    <source>
        <dbReference type="Pfam" id="PF03816"/>
    </source>
</evidence>
<evidence type="ECO:0000256" key="2">
    <source>
        <dbReference type="SAM" id="MobiDB-lite"/>
    </source>
</evidence>
<dbReference type="InterPro" id="IPR004474">
    <property type="entry name" value="LytR_CpsA_psr"/>
</dbReference>
<evidence type="ECO:0000256" key="1">
    <source>
        <dbReference type="ARBA" id="ARBA00006068"/>
    </source>
</evidence>
<feature type="region of interest" description="Disordered" evidence="2">
    <location>
        <begin position="366"/>
        <end position="420"/>
    </location>
</feature>
<evidence type="ECO:0000313" key="5">
    <source>
        <dbReference type="EMBL" id="PIO46257.1"/>
    </source>
</evidence>
<accession>A0A2N9W3D9</accession>
<dbReference type="Proteomes" id="UP000232163">
    <property type="component" value="Unassembled WGS sequence"/>
</dbReference>
<feature type="transmembrane region" description="Helical" evidence="3">
    <location>
        <begin position="53"/>
        <end position="74"/>
    </location>
</feature>
<reference evidence="5 6" key="1">
    <citation type="journal article" date="2017" name="Int J Environ Stud">
        <title>Does the Miocene-Pliocene relict legume Oxytropis triphylla form nitrogen-fixing nodules with a combination of bacterial strains?</title>
        <authorList>
            <person name="Safronova V."/>
            <person name="Belimov A."/>
            <person name="Sazanova A."/>
            <person name="Kuznetsova I."/>
            <person name="Popova J."/>
            <person name="Andronov E."/>
            <person name="Verkhozina A."/>
            <person name="Tikhonovich I."/>
        </authorList>
    </citation>
    <scope>NUCLEOTIDE SEQUENCE [LARGE SCALE GENOMIC DNA]</scope>
    <source>
        <strain evidence="5 6">Tri-38</strain>
    </source>
</reference>
<dbReference type="Pfam" id="PF03816">
    <property type="entry name" value="LytR_cpsA_psr"/>
    <property type="match status" value="1"/>
</dbReference>
<dbReference type="AlphaFoldDB" id="A0A2N9W3D9"/>
<proteinExistence type="inferred from homology"/>
<keyword evidence="3" id="KW-1133">Transmembrane helix</keyword>
<dbReference type="Gene3D" id="3.40.630.190">
    <property type="entry name" value="LCP protein"/>
    <property type="match status" value="1"/>
</dbReference>
<sequence>MRVTRILARYVGFGQALPGAGVGPPLESHVSSGLIDEPPAPEDNALSRRRRSWLLWSLAIVTVIMLAVAATVYAKLTGNIRHIEVTREDLGDARPAKAPTAALNILVVGSDQRDGNTAKYAGERTDTIMLVHLSTKRNNAAVISFPRDSLVQLPACRSREGLPGQQRHLGMINSSFNFGGIGCTWKTIETLTGIHIDHFVKVDFTGFKGMVDSIGGVDLCIPEPIRDKYVQLNLPAGWQTLLGEQALGYVRARYSLGDGSDIGRIQRQQDFVAAMAKKAMSSETLTNPARLLGFLHAATKSVTTDPGLTPRVMSDLALTARSLSSDKVHFVTTPWRYSTAYPGRVEWLEGPAKKLFRLIAADQPLTGSKVRHTQPAAPRRAKTDTKPSAHHAGPATTTTVPYSPEPTPPSSAPCALVPAS</sequence>
<keyword evidence="3" id="KW-0472">Membrane</keyword>
<evidence type="ECO:0000256" key="3">
    <source>
        <dbReference type="SAM" id="Phobius"/>
    </source>
</evidence>
<dbReference type="InterPro" id="IPR050922">
    <property type="entry name" value="LytR/CpsA/Psr_CW_biosynth"/>
</dbReference>
<dbReference type="EMBL" id="MZMT01000003">
    <property type="protein sequence ID" value="PIO46257.1"/>
    <property type="molecule type" value="Genomic_DNA"/>
</dbReference>
<name>A0A2N9W3D9_9HYPH</name>